<evidence type="ECO:0000313" key="2">
    <source>
        <dbReference type="WBParaSite" id="jg17514"/>
    </source>
</evidence>
<organism evidence="1 2">
    <name type="scientific">Ditylenchus dipsaci</name>
    <dbReference type="NCBI Taxonomy" id="166011"/>
    <lineage>
        <taxon>Eukaryota</taxon>
        <taxon>Metazoa</taxon>
        <taxon>Ecdysozoa</taxon>
        <taxon>Nematoda</taxon>
        <taxon>Chromadorea</taxon>
        <taxon>Rhabditida</taxon>
        <taxon>Tylenchina</taxon>
        <taxon>Tylenchomorpha</taxon>
        <taxon>Sphaerularioidea</taxon>
        <taxon>Anguinidae</taxon>
        <taxon>Anguininae</taxon>
        <taxon>Ditylenchus</taxon>
    </lineage>
</organism>
<dbReference type="WBParaSite" id="jg17514">
    <property type="protein sequence ID" value="jg17514"/>
    <property type="gene ID" value="jg17514"/>
</dbReference>
<accession>A0A915DAA4</accession>
<keyword evidence="1" id="KW-1185">Reference proteome</keyword>
<name>A0A915DAA4_9BILA</name>
<proteinExistence type="predicted"/>
<sequence>MEKLKPFEIKNYKKKCGDHTARYRIHGWQEASKGKYPYAVHLQVQWLRALGSAVVALSLPATFSLPGTVCGAAASYRCVLMGLLREDLVQMLVGRH</sequence>
<dbReference type="Proteomes" id="UP000887574">
    <property type="component" value="Unplaced"/>
</dbReference>
<dbReference type="AlphaFoldDB" id="A0A915DAA4"/>
<protein>
    <submittedName>
        <fullName evidence="2">Uncharacterized protein</fullName>
    </submittedName>
</protein>
<reference evidence="2" key="1">
    <citation type="submission" date="2022-11" db="UniProtKB">
        <authorList>
            <consortium name="WormBaseParasite"/>
        </authorList>
    </citation>
    <scope>IDENTIFICATION</scope>
</reference>
<evidence type="ECO:0000313" key="1">
    <source>
        <dbReference type="Proteomes" id="UP000887574"/>
    </source>
</evidence>